<evidence type="ECO:0000256" key="2">
    <source>
        <dbReference type="ARBA" id="ARBA00022723"/>
    </source>
</evidence>
<dbReference type="Gene3D" id="2.60.40.420">
    <property type="entry name" value="Cupredoxins - blue copper proteins"/>
    <property type="match status" value="3"/>
</dbReference>
<dbReference type="GO" id="GO:0016491">
    <property type="term" value="F:oxidoreductase activity"/>
    <property type="evidence" value="ECO:0007669"/>
    <property type="project" value="UniProtKB-KW"/>
</dbReference>
<protein>
    <submittedName>
        <fullName evidence="8">Putative oxidase</fullName>
    </submittedName>
</protein>
<dbReference type="HOGENOM" id="CLU_009100_2_1_11"/>
<keyword evidence="2" id="KW-0479">Metal-binding</keyword>
<sequence>MDQMNRDALCSSSAGSRRSRWVLSSVFMAVIVGRAGAGGWITLAELSRMITNVFTVENQEWAHIMQLPEINRRAFIKGAGATVAMVAASRFLVACAGDSTPRGYGGEPRPLPIPPLAEGEREGNRVIYRLTAQEGQSNILPDVTTRTWGFNGNHLGPTLTARKGEEVTVEITNGLGEMTTIHWHGMKLPGIADGGPHSPIEPGETWSPSWTVSNTAATLWYHPHPHGLTGLHAYRGLAGAFVIEDEVSDSLDIPKDYGVDDIPVVLMDHRFHEDGSLDEEDLPDLGLLGDTPTVNGITGAHFDATTRRVRFRLLDGSNMRFFNLAFSDDRPFQVIAGDSGFLAEPIERTSLIIGPGERWEILVDLEPGEEVTLRSVAFPGNFGVPEDEYTPDFGFADSFDLLTITGPGEDAPSTPAIPGVLDPAARQDPDVIDAPERSFVLNTFSINDQMMDMQRVDVVIDHDGPEIWEITNDNSDWPHNFHIHNSRFKVLSMTGTDIEVPVDGWKDTVGLPPGATARLAVEFGYHPDPAWPYMYHCHMLYHEDQGMMGQFVIVEPGGQPANQLGDSASGSGGGAHAHAHHVV</sequence>
<feature type="domain" description="Plastocyanin-like" evidence="7">
    <location>
        <begin position="133"/>
        <end position="246"/>
    </location>
</feature>
<dbReference type="InterPro" id="IPR011706">
    <property type="entry name" value="Cu-oxidase_C"/>
</dbReference>
<dbReference type="PROSITE" id="PS00080">
    <property type="entry name" value="MULTICOPPER_OXIDASE2"/>
    <property type="match status" value="1"/>
</dbReference>
<keyword evidence="5" id="KW-0472">Membrane</keyword>
<dbReference type="CDD" id="cd13867">
    <property type="entry name" value="CuRO_2_CueO_FtsP"/>
    <property type="match status" value="1"/>
</dbReference>
<feature type="domain" description="Plastocyanin-like" evidence="6">
    <location>
        <begin position="437"/>
        <end position="554"/>
    </location>
</feature>
<reference evidence="8 9" key="1">
    <citation type="journal article" date="2003" name="Genome Res.">
        <title>Comparative complete genome sequence analysis of the amino acid replacements responsible for the thermostability of Corynebacterium efficiens.</title>
        <authorList>
            <person name="Nishio Y."/>
            <person name="Nakamura Y."/>
            <person name="Kawarabayasi Y."/>
            <person name="Usuda Y."/>
            <person name="Kimura E."/>
            <person name="Sugimoto S."/>
            <person name="Matsui K."/>
            <person name="Yamagishi A."/>
            <person name="Kikuchi H."/>
            <person name="Ikeo K."/>
            <person name="Gojobori T."/>
        </authorList>
    </citation>
    <scope>NUCLEOTIDE SEQUENCE [LARGE SCALE GENOMIC DNA]</scope>
    <source>
        <strain evidence="9">DSM 44549 / YS-314 / AJ 12310 / JCM 11189 / NBRC 100395</strain>
    </source>
</reference>
<evidence type="ECO:0000256" key="3">
    <source>
        <dbReference type="ARBA" id="ARBA00023002"/>
    </source>
</evidence>
<feature type="region of interest" description="Disordered" evidence="4">
    <location>
        <begin position="558"/>
        <end position="583"/>
    </location>
</feature>
<dbReference type="InterPro" id="IPR011707">
    <property type="entry name" value="Cu-oxidase-like_N"/>
</dbReference>
<dbReference type="EMBL" id="BA000035">
    <property type="protein sequence ID" value="BAC17828.1"/>
    <property type="molecule type" value="Genomic_DNA"/>
</dbReference>
<keyword evidence="5" id="KW-1133">Transmembrane helix</keyword>
<dbReference type="CDD" id="cd04232">
    <property type="entry name" value="CuRO_1_CueO_FtsP"/>
    <property type="match status" value="1"/>
</dbReference>
<dbReference type="InterPro" id="IPR008972">
    <property type="entry name" value="Cupredoxin"/>
</dbReference>
<name>Q8FQU9_COREF</name>
<evidence type="ECO:0000256" key="4">
    <source>
        <dbReference type="SAM" id="MobiDB-lite"/>
    </source>
</evidence>
<proteinExistence type="inferred from homology"/>
<dbReference type="Proteomes" id="UP000001409">
    <property type="component" value="Chromosome"/>
</dbReference>
<evidence type="ECO:0000313" key="9">
    <source>
        <dbReference type="Proteomes" id="UP000001409"/>
    </source>
</evidence>
<dbReference type="InterPro" id="IPR002355">
    <property type="entry name" value="Cu_oxidase_Cu_BS"/>
</dbReference>
<dbReference type="STRING" id="196164.gene:10741424"/>
<dbReference type="KEGG" id="cef:CE1018"/>
<dbReference type="PANTHER" id="PTHR48267">
    <property type="entry name" value="CUPREDOXIN SUPERFAMILY PROTEIN"/>
    <property type="match status" value="1"/>
</dbReference>
<dbReference type="CDD" id="cd13890">
    <property type="entry name" value="CuRO_3_CueO_FtsP"/>
    <property type="match status" value="1"/>
</dbReference>
<evidence type="ECO:0000256" key="1">
    <source>
        <dbReference type="ARBA" id="ARBA00010609"/>
    </source>
</evidence>
<keyword evidence="3" id="KW-0560">Oxidoreductase</keyword>
<feature type="transmembrane region" description="Helical" evidence="5">
    <location>
        <begin position="21"/>
        <end position="43"/>
    </location>
</feature>
<dbReference type="PANTHER" id="PTHR48267:SF1">
    <property type="entry name" value="BILIRUBIN OXIDASE"/>
    <property type="match status" value="1"/>
</dbReference>
<dbReference type="Pfam" id="PF07731">
    <property type="entry name" value="Cu-oxidase_2"/>
    <property type="match status" value="1"/>
</dbReference>
<keyword evidence="9" id="KW-1185">Reference proteome</keyword>
<evidence type="ECO:0000256" key="5">
    <source>
        <dbReference type="SAM" id="Phobius"/>
    </source>
</evidence>
<evidence type="ECO:0000259" key="7">
    <source>
        <dbReference type="Pfam" id="PF07732"/>
    </source>
</evidence>
<evidence type="ECO:0000313" key="8">
    <source>
        <dbReference type="EMBL" id="BAC17828.1"/>
    </source>
</evidence>
<accession>Q8FQU9</accession>
<dbReference type="GO" id="GO:0005507">
    <property type="term" value="F:copper ion binding"/>
    <property type="evidence" value="ECO:0007669"/>
    <property type="project" value="InterPro"/>
</dbReference>
<keyword evidence="5" id="KW-0812">Transmembrane</keyword>
<comment type="similarity">
    <text evidence="1">Belongs to the multicopper oxidase family.</text>
</comment>
<dbReference type="InterPro" id="IPR045087">
    <property type="entry name" value="Cu-oxidase_fam"/>
</dbReference>
<dbReference type="Pfam" id="PF07732">
    <property type="entry name" value="Cu-oxidase_3"/>
    <property type="match status" value="1"/>
</dbReference>
<dbReference type="SUPFAM" id="SSF49503">
    <property type="entry name" value="Cupredoxins"/>
    <property type="match status" value="3"/>
</dbReference>
<organism evidence="8 9">
    <name type="scientific">Corynebacterium efficiens (strain DSM 44549 / YS-314 / AJ 12310 / JCM 11189 / NBRC 100395)</name>
    <dbReference type="NCBI Taxonomy" id="196164"/>
    <lineage>
        <taxon>Bacteria</taxon>
        <taxon>Bacillati</taxon>
        <taxon>Actinomycetota</taxon>
        <taxon>Actinomycetes</taxon>
        <taxon>Mycobacteriales</taxon>
        <taxon>Corynebacteriaceae</taxon>
        <taxon>Corynebacterium</taxon>
    </lineage>
</organism>
<evidence type="ECO:0000259" key="6">
    <source>
        <dbReference type="Pfam" id="PF07731"/>
    </source>
</evidence>
<dbReference type="eggNOG" id="COG2132">
    <property type="taxonomic scope" value="Bacteria"/>
</dbReference>
<dbReference type="AlphaFoldDB" id="Q8FQU9"/>